<sequence length="139" mass="14841">MSNLAIVAIKLLTSGGCDKKGTATTAPELQNQCHSFESHLRVRGKVVCEAHPSAMRFSCRGTFFAVVSPVCLCRSLHLDGLGAVGDCTGAMERFSHGDHQDLATPKATSIVPASEATRRTSPIYGYRRGLRTGIGFLGF</sequence>
<evidence type="ECO:0000313" key="1">
    <source>
        <dbReference type="EMBL" id="KAF2612698.1"/>
    </source>
</evidence>
<name>A0A8S9M415_BRACR</name>
<dbReference type="AlphaFoldDB" id="A0A8S9M415"/>
<comment type="caution">
    <text evidence="1">The sequence shown here is derived from an EMBL/GenBank/DDBJ whole genome shotgun (WGS) entry which is preliminary data.</text>
</comment>
<reference evidence="1" key="1">
    <citation type="submission" date="2019-12" db="EMBL/GenBank/DDBJ databases">
        <title>Genome sequencing and annotation of Brassica cretica.</title>
        <authorList>
            <person name="Studholme D.J."/>
            <person name="Sarris P.F."/>
        </authorList>
    </citation>
    <scope>NUCLEOTIDE SEQUENCE</scope>
    <source>
        <strain evidence="1">PFS-102/07</strain>
        <tissue evidence="1">Leaf</tissue>
    </source>
</reference>
<accession>A0A8S9M415</accession>
<dbReference type="EMBL" id="QGKY02000089">
    <property type="protein sequence ID" value="KAF2612698.1"/>
    <property type="molecule type" value="Genomic_DNA"/>
</dbReference>
<proteinExistence type="predicted"/>
<organism evidence="1">
    <name type="scientific">Brassica cretica</name>
    <name type="common">Mustard</name>
    <dbReference type="NCBI Taxonomy" id="69181"/>
    <lineage>
        <taxon>Eukaryota</taxon>
        <taxon>Viridiplantae</taxon>
        <taxon>Streptophyta</taxon>
        <taxon>Embryophyta</taxon>
        <taxon>Tracheophyta</taxon>
        <taxon>Spermatophyta</taxon>
        <taxon>Magnoliopsida</taxon>
        <taxon>eudicotyledons</taxon>
        <taxon>Gunneridae</taxon>
        <taxon>Pentapetalae</taxon>
        <taxon>rosids</taxon>
        <taxon>malvids</taxon>
        <taxon>Brassicales</taxon>
        <taxon>Brassicaceae</taxon>
        <taxon>Brassiceae</taxon>
        <taxon>Brassica</taxon>
    </lineage>
</organism>
<gene>
    <name evidence="1" type="ORF">F2Q70_00009141</name>
</gene>
<protein>
    <submittedName>
        <fullName evidence="1">Uncharacterized protein</fullName>
    </submittedName>
</protein>